<dbReference type="InterPro" id="IPR011042">
    <property type="entry name" value="6-blade_b-propeller_TolB-like"/>
</dbReference>
<organism evidence="2">
    <name type="scientific">marine metagenome</name>
    <dbReference type="NCBI Taxonomy" id="408172"/>
    <lineage>
        <taxon>unclassified sequences</taxon>
        <taxon>metagenomes</taxon>
        <taxon>ecological metagenomes</taxon>
    </lineage>
</organism>
<proteinExistence type="predicted"/>
<dbReference type="Gene3D" id="2.120.10.30">
    <property type="entry name" value="TolB, C-terminal domain"/>
    <property type="match status" value="1"/>
</dbReference>
<feature type="domain" description="Glucose/Sorbosone dehydrogenase" evidence="1">
    <location>
        <begin position="36"/>
        <end position="418"/>
    </location>
</feature>
<sequence length="431" mass="47637">MYKNNYVVVLISLFLATVSGSVPALDVQVKAFATGLQSPVDLKEVPDGSGRIFIMQQTGAIAVVNADGTVRPEPFLDLRAKIPQLYVRFDERGTLGFAFHPDYKNNGKFYVYSSRDIVREEESLLHEIFGNHTSYVSEFTVSENLNVADAGSERVLMKIEEPQFNHNGGAMEFGPDGYLYIALGDGGFADDWGWGHNKDIGNGQDLSNLLGKILRIDVDSKSDGLEYGIPSDNPHVGKEGVRAEIFANGFRNPWRMTFDTGGDHQLFVADVQQNSYEEVNIVTNGGNYGWRVMEANHCFDYHNPNDHLASCDNTGMVAPIFEYNHCNKFGGKNCYGVNVQGGAVYRGSHGAWQGKYFFGDWSMTFGGKSGRLYAATNNGGTWSFERANVTNHDFETHVLAVLQDLKGNVYALTSESMGPFGSRDTVYKIVP</sequence>
<dbReference type="PANTHER" id="PTHR19328">
    <property type="entry name" value="HEDGEHOG-INTERACTING PROTEIN"/>
    <property type="match status" value="1"/>
</dbReference>
<dbReference type="PANTHER" id="PTHR19328:SF75">
    <property type="entry name" value="ALDOSE SUGAR DEHYDROGENASE YLII"/>
    <property type="match status" value="1"/>
</dbReference>
<dbReference type="EMBL" id="UINC01015538">
    <property type="protein sequence ID" value="SVA65351.1"/>
    <property type="molecule type" value="Genomic_DNA"/>
</dbReference>
<reference evidence="2" key="1">
    <citation type="submission" date="2018-05" db="EMBL/GenBank/DDBJ databases">
        <authorList>
            <person name="Lanie J.A."/>
            <person name="Ng W.-L."/>
            <person name="Kazmierczak K.M."/>
            <person name="Andrzejewski T.M."/>
            <person name="Davidsen T.M."/>
            <person name="Wayne K.J."/>
            <person name="Tettelin H."/>
            <person name="Glass J.I."/>
            <person name="Rusch D."/>
            <person name="Podicherti R."/>
            <person name="Tsui H.-C.T."/>
            <person name="Winkler M.E."/>
        </authorList>
    </citation>
    <scope>NUCLEOTIDE SEQUENCE</scope>
</reference>
<evidence type="ECO:0000313" key="2">
    <source>
        <dbReference type="EMBL" id="SVA65351.1"/>
    </source>
</evidence>
<name>A0A381XLP0_9ZZZZ</name>
<protein>
    <recommendedName>
        <fullName evidence="1">Glucose/Sorbosone dehydrogenase domain-containing protein</fullName>
    </recommendedName>
</protein>
<accession>A0A381XLP0</accession>
<dbReference type="AlphaFoldDB" id="A0A381XLP0"/>
<dbReference type="SUPFAM" id="SSF50952">
    <property type="entry name" value="Soluble quinoprotein glucose dehydrogenase"/>
    <property type="match status" value="1"/>
</dbReference>
<gene>
    <name evidence="2" type="ORF">METZ01_LOCUS118205</name>
</gene>
<dbReference type="Pfam" id="PF07995">
    <property type="entry name" value="GSDH"/>
    <property type="match status" value="1"/>
</dbReference>
<evidence type="ECO:0000259" key="1">
    <source>
        <dbReference type="Pfam" id="PF07995"/>
    </source>
</evidence>
<dbReference type="InterPro" id="IPR012938">
    <property type="entry name" value="Glc/Sorbosone_DH"/>
</dbReference>
<dbReference type="InterPro" id="IPR011041">
    <property type="entry name" value="Quinoprot_gluc/sorb_DH_b-prop"/>
</dbReference>